<comment type="caution">
    <text evidence="4">The sequence shown here is derived from an EMBL/GenBank/DDBJ whole genome shotgun (WGS) entry which is preliminary data.</text>
</comment>
<keyword evidence="5" id="KW-1185">Reference proteome</keyword>
<evidence type="ECO:0000256" key="1">
    <source>
        <dbReference type="ARBA" id="ARBA00022801"/>
    </source>
</evidence>
<dbReference type="RefSeq" id="WP_229725576.1">
    <property type="nucleotide sequence ID" value="NZ_BMGR01000019.1"/>
</dbReference>
<dbReference type="PANTHER" id="PTHR22946">
    <property type="entry name" value="DIENELACTONE HYDROLASE DOMAIN-CONTAINING PROTEIN-RELATED"/>
    <property type="match status" value="1"/>
</dbReference>
<dbReference type="GO" id="GO:0052689">
    <property type="term" value="F:carboxylic ester hydrolase activity"/>
    <property type="evidence" value="ECO:0007669"/>
    <property type="project" value="UniProtKB-ARBA"/>
</dbReference>
<evidence type="ECO:0000313" key="4">
    <source>
        <dbReference type="EMBL" id="GGG23178.1"/>
    </source>
</evidence>
<keyword evidence="2" id="KW-1133">Transmembrane helix</keyword>
<name>A0A917G5R9_9BACL</name>
<dbReference type="Gene3D" id="3.40.50.1820">
    <property type="entry name" value="alpha/beta hydrolase"/>
    <property type="match status" value="1"/>
</dbReference>
<organism evidence="4 5">
    <name type="scientific">Paenibacillus abyssi</name>
    <dbReference type="NCBI Taxonomy" id="1340531"/>
    <lineage>
        <taxon>Bacteria</taxon>
        <taxon>Bacillati</taxon>
        <taxon>Bacillota</taxon>
        <taxon>Bacilli</taxon>
        <taxon>Bacillales</taxon>
        <taxon>Paenibacillaceae</taxon>
        <taxon>Paenibacillus</taxon>
    </lineage>
</organism>
<dbReference type="AlphaFoldDB" id="A0A917G5R9"/>
<sequence length="292" mass="32272">MLWWTISLIGMGILILVAVGIWKMSVASQRPRLMPNEIVPDVPYEEVTFQSEGSKLHGWIAMPPNADRCAAVVIAHGWGSNRSRVLRYAGPIYDSGIAVMLFDARSHGDSDPINAPSGLMFRDDVTAAVDFLKRQPGVDPERIAVLGHSMGGFGALLALGKGLPVRAVVTDSTPIRFDTMFTAELKRRKLPIFPLGYLIPWIWLWRSGISRADIRQSDIPSILERNLSAGGTPVLMVHSVRDGFIPADDLQKLVKKVPVEHLLVDSEGHSVSEKDPAFWQQVLPFLKKHLLS</sequence>
<evidence type="ECO:0000256" key="2">
    <source>
        <dbReference type="SAM" id="Phobius"/>
    </source>
</evidence>
<dbReference type="InterPro" id="IPR050261">
    <property type="entry name" value="FrsA_esterase"/>
</dbReference>
<dbReference type="PANTHER" id="PTHR22946:SF9">
    <property type="entry name" value="POLYKETIDE TRANSFERASE AF380"/>
    <property type="match status" value="1"/>
</dbReference>
<reference evidence="4" key="2">
    <citation type="submission" date="2020-09" db="EMBL/GenBank/DDBJ databases">
        <authorList>
            <person name="Sun Q."/>
            <person name="Zhou Y."/>
        </authorList>
    </citation>
    <scope>NUCLEOTIDE SEQUENCE</scope>
    <source>
        <strain evidence="4">CGMCC 1.12987</strain>
    </source>
</reference>
<protein>
    <submittedName>
        <fullName evidence="4">Lipoprotein</fullName>
    </submittedName>
</protein>
<keyword evidence="4" id="KW-0449">Lipoprotein</keyword>
<feature type="transmembrane region" description="Helical" evidence="2">
    <location>
        <begin position="6"/>
        <end position="24"/>
    </location>
</feature>
<keyword evidence="2" id="KW-0472">Membrane</keyword>
<dbReference type="InterPro" id="IPR029058">
    <property type="entry name" value="AB_hydrolase_fold"/>
</dbReference>
<reference evidence="4" key="1">
    <citation type="journal article" date="2014" name="Int. J. Syst. Evol. Microbiol.">
        <title>Complete genome sequence of Corynebacterium casei LMG S-19264T (=DSM 44701T), isolated from a smear-ripened cheese.</title>
        <authorList>
            <consortium name="US DOE Joint Genome Institute (JGI-PGF)"/>
            <person name="Walter F."/>
            <person name="Albersmeier A."/>
            <person name="Kalinowski J."/>
            <person name="Ruckert C."/>
        </authorList>
    </citation>
    <scope>NUCLEOTIDE SEQUENCE</scope>
    <source>
        <strain evidence="4">CGMCC 1.12987</strain>
    </source>
</reference>
<gene>
    <name evidence="4" type="ORF">GCM10010916_44680</name>
</gene>
<dbReference type="EMBL" id="BMGR01000019">
    <property type="protein sequence ID" value="GGG23178.1"/>
    <property type="molecule type" value="Genomic_DNA"/>
</dbReference>
<accession>A0A917G5R9</accession>
<dbReference type="SUPFAM" id="SSF53474">
    <property type="entry name" value="alpha/beta-Hydrolases"/>
    <property type="match status" value="1"/>
</dbReference>
<keyword evidence="2" id="KW-0812">Transmembrane</keyword>
<dbReference type="InterPro" id="IPR022742">
    <property type="entry name" value="Hydrolase_4"/>
</dbReference>
<evidence type="ECO:0000259" key="3">
    <source>
        <dbReference type="Pfam" id="PF12146"/>
    </source>
</evidence>
<proteinExistence type="predicted"/>
<dbReference type="Proteomes" id="UP000644756">
    <property type="component" value="Unassembled WGS sequence"/>
</dbReference>
<evidence type="ECO:0000313" key="5">
    <source>
        <dbReference type="Proteomes" id="UP000644756"/>
    </source>
</evidence>
<keyword evidence="1" id="KW-0378">Hydrolase</keyword>
<feature type="domain" description="Serine aminopeptidase S33" evidence="3">
    <location>
        <begin position="69"/>
        <end position="187"/>
    </location>
</feature>
<dbReference type="Pfam" id="PF12146">
    <property type="entry name" value="Hydrolase_4"/>
    <property type="match status" value="1"/>
</dbReference>